<keyword evidence="4" id="KW-1015">Disulfide bond</keyword>
<feature type="non-terminal residue" evidence="5">
    <location>
        <position position="84"/>
    </location>
</feature>
<dbReference type="AlphaFoldDB" id="A0A1E4TMH2"/>
<dbReference type="Proteomes" id="UP000095023">
    <property type="component" value="Unassembled WGS sequence"/>
</dbReference>
<dbReference type="Pfam" id="PF02297">
    <property type="entry name" value="COX6B"/>
    <property type="match status" value="1"/>
</dbReference>
<organism evidence="5 6">
    <name type="scientific">Tortispora caseinolytica NRRL Y-17796</name>
    <dbReference type="NCBI Taxonomy" id="767744"/>
    <lineage>
        <taxon>Eukaryota</taxon>
        <taxon>Fungi</taxon>
        <taxon>Dikarya</taxon>
        <taxon>Ascomycota</taxon>
        <taxon>Saccharomycotina</taxon>
        <taxon>Trigonopsidomycetes</taxon>
        <taxon>Trigonopsidales</taxon>
        <taxon>Trigonopsidaceae</taxon>
        <taxon>Tortispora</taxon>
    </lineage>
</organism>
<evidence type="ECO:0000313" key="6">
    <source>
        <dbReference type="Proteomes" id="UP000095023"/>
    </source>
</evidence>
<evidence type="ECO:0000256" key="2">
    <source>
        <dbReference type="ARBA" id="ARBA00006425"/>
    </source>
</evidence>
<evidence type="ECO:0000256" key="4">
    <source>
        <dbReference type="ARBA" id="ARBA00023157"/>
    </source>
</evidence>
<sequence length="84" mass="9966">HRSDRKKCWDKRDAYFACLANHNIEPTRLVETKEIIKEGKPVCTKEHKEMEENCIASWVDYFKQKHAADYQRQMAIAELERQGA</sequence>
<name>A0A1E4TMH2_9ASCO</name>
<dbReference type="Gene3D" id="1.10.10.140">
    <property type="entry name" value="Cytochrome c oxidase, subunit VIb"/>
    <property type="match status" value="1"/>
</dbReference>
<dbReference type="OrthoDB" id="5545577at2759"/>
<gene>
    <name evidence="5" type="ORF">CANCADRAFT_18064</name>
</gene>
<comment type="similarity">
    <text evidence="2">Belongs to the cytochrome c oxidase subunit 6B family.</text>
</comment>
<proteinExistence type="inferred from homology"/>
<dbReference type="SUPFAM" id="SSF47694">
    <property type="entry name" value="Cytochrome c oxidase subunit h"/>
    <property type="match status" value="1"/>
</dbReference>
<evidence type="ECO:0008006" key="7">
    <source>
        <dbReference type="Google" id="ProtNLM"/>
    </source>
</evidence>
<evidence type="ECO:0000313" key="5">
    <source>
        <dbReference type="EMBL" id="ODV92942.1"/>
    </source>
</evidence>
<dbReference type="InterPro" id="IPR048280">
    <property type="entry name" value="COX6B-like"/>
</dbReference>
<reference evidence="6" key="1">
    <citation type="submission" date="2016-02" db="EMBL/GenBank/DDBJ databases">
        <title>Comparative genomics of biotechnologically important yeasts.</title>
        <authorList>
            <consortium name="DOE Joint Genome Institute"/>
            <person name="Riley R."/>
            <person name="Haridas S."/>
            <person name="Wolfe K.H."/>
            <person name="Lopes M.R."/>
            <person name="Hittinger C.T."/>
            <person name="Goker M."/>
            <person name="Salamov A."/>
            <person name="Wisecaver J."/>
            <person name="Long T.M."/>
            <person name="Aerts A.L."/>
            <person name="Barry K."/>
            <person name="Choi C."/>
            <person name="Clum A."/>
            <person name="Coughlan A.Y."/>
            <person name="Deshpande S."/>
            <person name="Douglass A.P."/>
            <person name="Hanson S.J."/>
            <person name="Klenk H.-P."/>
            <person name="Labutti K."/>
            <person name="Lapidus A."/>
            <person name="Lindquist E."/>
            <person name="Lipzen A."/>
            <person name="Meier-Kolthoff J.P."/>
            <person name="Ohm R.A."/>
            <person name="Otillar R.P."/>
            <person name="Pangilinan J."/>
            <person name="Peng Y."/>
            <person name="Rokas A."/>
            <person name="Rosa C.A."/>
            <person name="Scheuner C."/>
            <person name="Sibirny A.A."/>
            <person name="Slot J.C."/>
            <person name="Stielow J.B."/>
            <person name="Sun H."/>
            <person name="Kurtzman C.P."/>
            <person name="Blackwell M."/>
            <person name="Jeffries T.W."/>
            <person name="Grigoriev I.V."/>
        </authorList>
    </citation>
    <scope>NUCLEOTIDE SEQUENCE [LARGE SCALE GENOMIC DNA]</scope>
    <source>
        <strain evidence="6">NRRL Y-17796</strain>
    </source>
</reference>
<evidence type="ECO:0000256" key="1">
    <source>
        <dbReference type="ARBA" id="ARBA00004173"/>
    </source>
</evidence>
<dbReference type="PANTHER" id="PTHR47677">
    <property type="entry name" value="CYTOCHROME C OXIDASE ASSEMBLY FACTOR 6"/>
    <property type="match status" value="1"/>
</dbReference>
<comment type="subcellular location">
    <subcellularLocation>
        <location evidence="1">Mitochondrion</location>
    </subcellularLocation>
</comment>
<feature type="non-terminal residue" evidence="5">
    <location>
        <position position="1"/>
    </location>
</feature>
<keyword evidence="6" id="KW-1185">Reference proteome</keyword>
<dbReference type="InterPro" id="IPR036549">
    <property type="entry name" value="CX6/COA6-like_sf"/>
</dbReference>
<dbReference type="PANTHER" id="PTHR47677:SF1">
    <property type="entry name" value="CYTOCHROME C OXIDASE ASSEMBLY FACTOR 6"/>
    <property type="match status" value="1"/>
</dbReference>
<dbReference type="PROSITE" id="PS51808">
    <property type="entry name" value="CHCH"/>
    <property type="match status" value="1"/>
</dbReference>
<accession>A0A1E4TMH2</accession>
<evidence type="ECO:0000256" key="3">
    <source>
        <dbReference type="ARBA" id="ARBA00023128"/>
    </source>
</evidence>
<dbReference type="InterPro" id="IPR048281">
    <property type="entry name" value="COA6_fun"/>
</dbReference>
<dbReference type="EMBL" id="KV453841">
    <property type="protein sequence ID" value="ODV92942.1"/>
    <property type="molecule type" value="Genomic_DNA"/>
</dbReference>
<protein>
    <recommendedName>
        <fullName evidence="7">Cytochrome c oxidase assembly factor 6</fullName>
    </recommendedName>
</protein>
<keyword evidence="3" id="KW-0496">Mitochondrion</keyword>
<dbReference type="GO" id="GO:0005739">
    <property type="term" value="C:mitochondrion"/>
    <property type="evidence" value="ECO:0007669"/>
    <property type="project" value="UniProtKB-SubCell"/>
</dbReference>